<evidence type="ECO:0008006" key="10">
    <source>
        <dbReference type="Google" id="ProtNLM"/>
    </source>
</evidence>
<dbReference type="GO" id="GO:0046872">
    <property type="term" value="F:metal ion binding"/>
    <property type="evidence" value="ECO:0007669"/>
    <property type="project" value="UniProtKB-KW"/>
</dbReference>
<dbReference type="GO" id="GO:0038023">
    <property type="term" value="F:signaling receptor activity"/>
    <property type="evidence" value="ECO:0007669"/>
    <property type="project" value="TreeGrafter"/>
</dbReference>
<evidence type="ECO:0000313" key="8">
    <source>
        <dbReference type="EMBL" id="RAL10970.1"/>
    </source>
</evidence>
<dbReference type="GeneID" id="37196162"/>
<evidence type="ECO:0000313" key="9">
    <source>
        <dbReference type="Proteomes" id="UP000248961"/>
    </source>
</evidence>
<sequence>RTLRVTSLIVTGLSALIPIAHLYALRGSAYLVAVGVGWYILEGVVMIVGAVVYLKEIPESWYPDNKVFALWSSHAFWHVLVVLGMVAHSMGLVCAMRVVRE</sequence>
<proteinExistence type="inferred from homology"/>
<evidence type="ECO:0000256" key="1">
    <source>
        <dbReference type="ARBA" id="ARBA00004141"/>
    </source>
</evidence>
<evidence type="ECO:0000256" key="7">
    <source>
        <dbReference type="SAM" id="Phobius"/>
    </source>
</evidence>
<feature type="transmembrane region" description="Helical" evidence="7">
    <location>
        <begin position="31"/>
        <end position="54"/>
    </location>
</feature>
<evidence type="ECO:0000256" key="6">
    <source>
        <dbReference type="PIRSR" id="PIRSR604254-1"/>
    </source>
</evidence>
<evidence type="ECO:0000256" key="3">
    <source>
        <dbReference type="ARBA" id="ARBA00022692"/>
    </source>
</evidence>
<dbReference type="GO" id="GO:0016020">
    <property type="term" value="C:membrane"/>
    <property type="evidence" value="ECO:0007669"/>
    <property type="project" value="UniProtKB-SubCell"/>
</dbReference>
<dbReference type="OrthoDB" id="529367at2759"/>
<dbReference type="PANTHER" id="PTHR20855:SF52">
    <property type="entry name" value="ADIPONECTIN RECEPTOR PROTEIN"/>
    <property type="match status" value="1"/>
</dbReference>
<organism evidence="8 9">
    <name type="scientific">Aspergillus homomorphus (strain CBS 101889)</name>
    <dbReference type="NCBI Taxonomy" id="1450537"/>
    <lineage>
        <taxon>Eukaryota</taxon>
        <taxon>Fungi</taxon>
        <taxon>Dikarya</taxon>
        <taxon>Ascomycota</taxon>
        <taxon>Pezizomycotina</taxon>
        <taxon>Eurotiomycetes</taxon>
        <taxon>Eurotiomycetidae</taxon>
        <taxon>Eurotiales</taxon>
        <taxon>Aspergillaceae</taxon>
        <taxon>Aspergillus</taxon>
        <taxon>Aspergillus subgen. Circumdati</taxon>
    </lineage>
</organism>
<dbReference type="AlphaFoldDB" id="A0A395HT53"/>
<dbReference type="GO" id="GO:0006882">
    <property type="term" value="P:intracellular zinc ion homeostasis"/>
    <property type="evidence" value="ECO:0007669"/>
    <property type="project" value="TreeGrafter"/>
</dbReference>
<dbReference type="RefSeq" id="XP_025550124.1">
    <property type="nucleotide sequence ID" value="XM_025691873.1"/>
</dbReference>
<keyword evidence="3 7" id="KW-0812">Transmembrane</keyword>
<comment type="similarity">
    <text evidence="2">Belongs to the ADIPOR family.</text>
</comment>
<reference evidence="8 9" key="1">
    <citation type="submission" date="2018-02" db="EMBL/GenBank/DDBJ databases">
        <title>The genomes of Aspergillus section Nigri reveals drivers in fungal speciation.</title>
        <authorList>
            <consortium name="DOE Joint Genome Institute"/>
            <person name="Vesth T.C."/>
            <person name="Nybo J."/>
            <person name="Theobald S."/>
            <person name="Brandl J."/>
            <person name="Frisvad J.C."/>
            <person name="Nielsen K.F."/>
            <person name="Lyhne E.K."/>
            <person name="Kogle M.E."/>
            <person name="Kuo A."/>
            <person name="Riley R."/>
            <person name="Clum A."/>
            <person name="Nolan M."/>
            <person name="Lipzen A."/>
            <person name="Salamov A."/>
            <person name="Henrissat B."/>
            <person name="Wiebenga A."/>
            <person name="De vries R.P."/>
            <person name="Grigoriev I.V."/>
            <person name="Mortensen U.H."/>
            <person name="Andersen M.R."/>
            <person name="Baker S.E."/>
        </authorList>
    </citation>
    <scope>NUCLEOTIDE SEQUENCE [LARGE SCALE GENOMIC DNA]</scope>
    <source>
        <strain evidence="8 9">CBS 101889</strain>
    </source>
</reference>
<feature type="transmembrane region" description="Helical" evidence="7">
    <location>
        <begin position="74"/>
        <end position="99"/>
    </location>
</feature>
<evidence type="ECO:0000256" key="2">
    <source>
        <dbReference type="ARBA" id="ARBA00007018"/>
    </source>
</evidence>
<keyword evidence="6" id="KW-0479">Metal-binding</keyword>
<keyword evidence="5 7" id="KW-0472">Membrane</keyword>
<name>A0A395HT53_ASPHC</name>
<keyword evidence="4 7" id="KW-1133">Transmembrane helix</keyword>
<feature type="binding site" evidence="6">
    <location>
        <position position="74"/>
    </location>
    <ligand>
        <name>Zn(2+)</name>
        <dbReference type="ChEBI" id="CHEBI:29105"/>
    </ligand>
</feature>
<feature type="transmembrane region" description="Helical" evidence="7">
    <location>
        <begin position="6"/>
        <end position="24"/>
    </location>
</feature>
<dbReference type="EMBL" id="KZ824291">
    <property type="protein sequence ID" value="RAL10970.1"/>
    <property type="molecule type" value="Genomic_DNA"/>
</dbReference>
<evidence type="ECO:0000256" key="4">
    <source>
        <dbReference type="ARBA" id="ARBA00022989"/>
    </source>
</evidence>
<keyword evidence="9" id="KW-1185">Reference proteome</keyword>
<dbReference type="PANTHER" id="PTHR20855">
    <property type="entry name" value="ADIPOR/PROGESTIN RECEPTOR-RELATED"/>
    <property type="match status" value="1"/>
</dbReference>
<gene>
    <name evidence="8" type="ORF">BO97DRAFT_348112</name>
</gene>
<dbReference type="InterPro" id="IPR004254">
    <property type="entry name" value="AdipoR/HlyIII-related"/>
</dbReference>
<protein>
    <recommendedName>
        <fullName evidence="10">Hly-III related protein</fullName>
    </recommendedName>
</protein>
<feature type="non-terminal residue" evidence="8">
    <location>
        <position position="1"/>
    </location>
</feature>
<dbReference type="STRING" id="1450537.A0A395HT53"/>
<dbReference type="VEuPathDB" id="FungiDB:BO97DRAFT_348112"/>
<dbReference type="Pfam" id="PF03006">
    <property type="entry name" value="HlyIII"/>
    <property type="match status" value="1"/>
</dbReference>
<accession>A0A395HT53</accession>
<keyword evidence="6" id="KW-0862">Zinc</keyword>
<comment type="subcellular location">
    <subcellularLocation>
        <location evidence="1">Membrane</location>
        <topology evidence="1">Multi-pass membrane protein</topology>
    </subcellularLocation>
</comment>
<feature type="binding site" evidence="6">
    <location>
        <position position="78"/>
    </location>
    <ligand>
        <name>Zn(2+)</name>
        <dbReference type="ChEBI" id="CHEBI:29105"/>
    </ligand>
</feature>
<dbReference type="Proteomes" id="UP000248961">
    <property type="component" value="Unassembled WGS sequence"/>
</dbReference>
<evidence type="ECO:0000256" key="5">
    <source>
        <dbReference type="ARBA" id="ARBA00023136"/>
    </source>
</evidence>